<dbReference type="GO" id="GO:0017057">
    <property type="term" value="F:6-phosphogluconolactonase activity"/>
    <property type="evidence" value="ECO:0007669"/>
    <property type="project" value="TreeGrafter"/>
</dbReference>
<accession>A0A813PYX9</accession>
<gene>
    <name evidence="2" type="ORF">EDS130_LOCUS2768</name>
</gene>
<dbReference type="AlphaFoldDB" id="A0A813PYX9"/>
<protein>
    <recommendedName>
        <fullName evidence="4">6-phosphogluconolactonase</fullName>
    </recommendedName>
</protein>
<name>A0A813PYX9_ADIRI</name>
<dbReference type="InterPro" id="IPR015943">
    <property type="entry name" value="WD40/YVTN_repeat-like_dom_sf"/>
</dbReference>
<dbReference type="InterPro" id="IPR050282">
    <property type="entry name" value="Cycloisomerase_2"/>
</dbReference>
<evidence type="ECO:0000313" key="2">
    <source>
        <dbReference type="EMBL" id="CAF0760102.1"/>
    </source>
</evidence>
<organism evidence="2 3">
    <name type="scientific">Adineta ricciae</name>
    <name type="common">Rotifer</name>
    <dbReference type="NCBI Taxonomy" id="249248"/>
    <lineage>
        <taxon>Eukaryota</taxon>
        <taxon>Metazoa</taxon>
        <taxon>Spiralia</taxon>
        <taxon>Gnathifera</taxon>
        <taxon>Rotifera</taxon>
        <taxon>Eurotatoria</taxon>
        <taxon>Bdelloidea</taxon>
        <taxon>Adinetida</taxon>
        <taxon>Adinetidae</taxon>
        <taxon>Adineta</taxon>
    </lineage>
</organism>
<dbReference type="Gene3D" id="2.130.10.10">
    <property type="entry name" value="YVTN repeat-like/Quinoprotein amine dehydrogenase"/>
    <property type="match status" value="2"/>
</dbReference>
<dbReference type="OrthoDB" id="9972196at2759"/>
<comment type="caution">
    <text evidence="2">The sequence shown here is derived from an EMBL/GenBank/DDBJ whole genome shotgun (WGS) entry which is preliminary data.</text>
</comment>
<dbReference type="PANTHER" id="PTHR30344:SF1">
    <property type="entry name" value="6-PHOSPHOGLUCONOLACTONASE"/>
    <property type="match status" value="1"/>
</dbReference>
<evidence type="ECO:0000256" key="1">
    <source>
        <dbReference type="ARBA" id="ARBA00005564"/>
    </source>
</evidence>
<sequence length="407" mass="45725">MSSQTFLVGTGVNRIYACRLTSDGQFELLNETKSGKGSTWLLPRDDLLYVVNEHDDKIETFTIDDRNQGKLTLKNTISSIGDTPCALEFDPSGKWLLVSNYGDKGVANIVSLPLNDAKYPDEKGAQITAIEGDGPHPTRQKHSYCHHAIFHDNYLYVVDLGSDTLSTYRFDATTGKLDLVGDRVKTEAGAGPRHILFHPTKPLAFVCNELNSTANVFSVDSSSGQLHHLQTIGTRQDKDQNSIQENYTAELQFTPDGKYLLVSNRGDENLVIFNMNVDAEKEVLNVKEHLDCHDSIQENYTAELQFTPDGKYLLVSNRGDENLVIFNMNVDAEKEVLNVKEHLDCHGSFTRYFMFDPTKKFLLVANQKSNNLVCFSYNYDNGTYTFVSQLDNIESPQHIVFLNDPSL</sequence>
<proteinExistence type="inferred from homology"/>
<dbReference type="EMBL" id="CAJNOJ010000006">
    <property type="protein sequence ID" value="CAF0760102.1"/>
    <property type="molecule type" value="Genomic_DNA"/>
</dbReference>
<dbReference type="Pfam" id="PF10282">
    <property type="entry name" value="Lactonase"/>
    <property type="match status" value="2"/>
</dbReference>
<evidence type="ECO:0000313" key="3">
    <source>
        <dbReference type="Proteomes" id="UP000663852"/>
    </source>
</evidence>
<comment type="similarity">
    <text evidence="1">Belongs to the cycloisomerase 2 family.</text>
</comment>
<evidence type="ECO:0008006" key="4">
    <source>
        <dbReference type="Google" id="ProtNLM"/>
    </source>
</evidence>
<dbReference type="Proteomes" id="UP000663852">
    <property type="component" value="Unassembled WGS sequence"/>
</dbReference>
<dbReference type="PANTHER" id="PTHR30344">
    <property type="entry name" value="6-PHOSPHOGLUCONOLACTONASE-RELATED"/>
    <property type="match status" value="1"/>
</dbReference>
<reference evidence="2" key="1">
    <citation type="submission" date="2021-02" db="EMBL/GenBank/DDBJ databases">
        <authorList>
            <person name="Nowell W R."/>
        </authorList>
    </citation>
    <scope>NUCLEOTIDE SEQUENCE</scope>
</reference>
<dbReference type="InterPro" id="IPR019405">
    <property type="entry name" value="Lactonase_7-beta_prop"/>
</dbReference>
<dbReference type="SUPFAM" id="SSF75011">
    <property type="entry name" value="3-carboxy-cis,cis-mucoante lactonizing enzyme"/>
    <property type="match status" value="1"/>
</dbReference>